<evidence type="ECO:0000313" key="3">
    <source>
        <dbReference type="Proteomes" id="UP001287282"/>
    </source>
</evidence>
<protein>
    <submittedName>
        <fullName evidence="2">Uncharacterized protein</fullName>
    </submittedName>
</protein>
<dbReference type="Proteomes" id="UP001287282">
    <property type="component" value="Unassembled WGS sequence"/>
</dbReference>
<feature type="transmembrane region" description="Helical" evidence="1">
    <location>
        <begin position="6"/>
        <end position="25"/>
    </location>
</feature>
<reference evidence="2 3" key="1">
    <citation type="submission" date="2023-10" db="EMBL/GenBank/DDBJ databases">
        <title>Screening of Alkalihalobacillus lindianensis BZ-TG-R113 and Its Alleviation of Salt Stress on Rapeseed Growth.</title>
        <authorList>
            <person name="Zhao B."/>
            <person name="Guo T."/>
        </authorList>
    </citation>
    <scope>NUCLEOTIDE SEQUENCE [LARGE SCALE GENOMIC DNA]</scope>
    <source>
        <strain evidence="2 3">BZ-TG-R113</strain>
    </source>
</reference>
<proteinExistence type="predicted"/>
<feature type="non-terminal residue" evidence="2">
    <location>
        <position position="86"/>
    </location>
</feature>
<evidence type="ECO:0000313" key="2">
    <source>
        <dbReference type="EMBL" id="MDV2687241.1"/>
    </source>
</evidence>
<dbReference type="EMBL" id="JAWJBA010000482">
    <property type="protein sequence ID" value="MDV2687241.1"/>
    <property type="molecule type" value="Genomic_DNA"/>
</dbReference>
<comment type="caution">
    <text evidence="2">The sequence shown here is derived from an EMBL/GenBank/DDBJ whole genome shotgun (WGS) entry which is preliminary data.</text>
</comment>
<organism evidence="2 3">
    <name type="scientific">Alkalihalophilus lindianensis</name>
    <dbReference type="NCBI Taxonomy" id="1630542"/>
    <lineage>
        <taxon>Bacteria</taxon>
        <taxon>Bacillati</taxon>
        <taxon>Bacillota</taxon>
        <taxon>Bacilli</taxon>
        <taxon>Bacillales</taxon>
        <taxon>Bacillaceae</taxon>
        <taxon>Alkalihalophilus</taxon>
    </lineage>
</organism>
<keyword evidence="1" id="KW-0472">Membrane</keyword>
<accession>A0ABU3XH91</accession>
<keyword evidence="1" id="KW-0812">Transmembrane</keyword>
<evidence type="ECO:0000256" key="1">
    <source>
        <dbReference type="SAM" id="Phobius"/>
    </source>
</evidence>
<sequence>MYVGSLIALAFILIGGMYYTLPYYVSKPGMAKELAPIITVEDGYKERGSFMLTTVRMGRANIYSYLEAKMRKYEEIYPLHMILNKQ</sequence>
<keyword evidence="3" id="KW-1185">Reference proteome</keyword>
<keyword evidence="1" id="KW-1133">Transmembrane helix</keyword>
<gene>
    <name evidence="2" type="ORF">RYX56_23115</name>
</gene>
<name>A0ABU3XH91_9BACI</name>